<dbReference type="GO" id="GO:0004888">
    <property type="term" value="F:transmembrane signaling receptor activity"/>
    <property type="evidence" value="ECO:0007669"/>
    <property type="project" value="TreeGrafter"/>
</dbReference>
<dbReference type="InterPro" id="IPR050671">
    <property type="entry name" value="CD300_family_receptors"/>
</dbReference>
<comment type="subcellular location">
    <subcellularLocation>
        <location evidence="1">Membrane</location>
    </subcellularLocation>
</comment>
<evidence type="ECO:0000256" key="3">
    <source>
        <dbReference type="ARBA" id="ARBA00023136"/>
    </source>
</evidence>
<organism evidence="5 6">
    <name type="scientific">Seriola lalandi dorsalis</name>
    <dbReference type="NCBI Taxonomy" id="1841481"/>
    <lineage>
        <taxon>Eukaryota</taxon>
        <taxon>Metazoa</taxon>
        <taxon>Chordata</taxon>
        <taxon>Craniata</taxon>
        <taxon>Vertebrata</taxon>
        <taxon>Euteleostomi</taxon>
        <taxon>Actinopterygii</taxon>
        <taxon>Neopterygii</taxon>
        <taxon>Teleostei</taxon>
        <taxon>Neoteleostei</taxon>
        <taxon>Acanthomorphata</taxon>
        <taxon>Carangaria</taxon>
        <taxon>Carangiformes</taxon>
        <taxon>Carangidae</taxon>
        <taxon>Seriola</taxon>
    </lineage>
</organism>
<keyword evidence="3" id="KW-0472">Membrane</keyword>
<dbReference type="AlphaFoldDB" id="A0A3B4YSC7"/>
<dbReference type="Pfam" id="PF07686">
    <property type="entry name" value="V-set"/>
    <property type="match status" value="2"/>
</dbReference>
<evidence type="ECO:0000256" key="2">
    <source>
        <dbReference type="ARBA" id="ARBA00022692"/>
    </source>
</evidence>
<dbReference type="SUPFAM" id="SSF48726">
    <property type="entry name" value="Immunoglobulin"/>
    <property type="match status" value="3"/>
</dbReference>
<evidence type="ECO:0000313" key="5">
    <source>
        <dbReference type="Ensembl" id="ENSSLDP00000033375.1"/>
    </source>
</evidence>
<protein>
    <recommendedName>
        <fullName evidence="4">Immunoglobulin domain-containing protein</fullName>
    </recommendedName>
</protein>
<reference evidence="5" key="2">
    <citation type="submission" date="2025-09" db="UniProtKB">
        <authorList>
            <consortium name="Ensembl"/>
        </authorList>
    </citation>
    <scope>IDENTIFICATION</scope>
</reference>
<proteinExistence type="predicted"/>
<dbReference type="SMART" id="SM00409">
    <property type="entry name" value="IG"/>
    <property type="match status" value="3"/>
</dbReference>
<keyword evidence="2" id="KW-0812">Transmembrane</keyword>
<evidence type="ECO:0000313" key="6">
    <source>
        <dbReference type="Proteomes" id="UP000261360"/>
    </source>
</evidence>
<dbReference type="InterPro" id="IPR013783">
    <property type="entry name" value="Ig-like_fold"/>
</dbReference>
<reference evidence="5" key="1">
    <citation type="submission" date="2025-08" db="UniProtKB">
        <authorList>
            <consortium name="Ensembl"/>
        </authorList>
    </citation>
    <scope>IDENTIFICATION</scope>
</reference>
<sequence>MSLLLRDLLPVRIHSVNTVSKVSVMAGDSITIPCLYGSQYMNNVKYLCKGYYWSSCSYAVKTNQPHSSGKFSISDDKNQRIFTVTIKDLMNTDTDYWCNVEINGRVDVGQYFHLSITTDTPSLSVDHQEITGFIGESINISCYYRNSGERRWCRLGMNCVTGSSVSIDGTSVTISATVPNVFTVTMSGLKTESSGWYYCVKGELQMPVHVTVTERPTTSKYYNSKSTKYIFISISQTQSFHCVTTVSKVSVKAGDSITIPCRYGSEYMNNVKYLCKGSHWKFCSYAVETNQPHSSEKFSISDDKNQNIFTVTIKDLTNTDTDYWCFVEINGGADDGQYFHLSITTGKTPLKHL</sequence>
<dbReference type="InterPro" id="IPR013106">
    <property type="entry name" value="Ig_V-set"/>
</dbReference>
<evidence type="ECO:0000259" key="4">
    <source>
        <dbReference type="SMART" id="SM00409"/>
    </source>
</evidence>
<feature type="domain" description="Immunoglobulin" evidence="4">
    <location>
        <begin position="246"/>
        <end position="344"/>
    </location>
</feature>
<dbReference type="Gene3D" id="2.60.40.10">
    <property type="entry name" value="Immunoglobulins"/>
    <property type="match status" value="3"/>
</dbReference>
<dbReference type="Proteomes" id="UP000261360">
    <property type="component" value="Unplaced"/>
</dbReference>
<evidence type="ECO:0000256" key="1">
    <source>
        <dbReference type="ARBA" id="ARBA00004370"/>
    </source>
</evidence>
<feature type="domain" description="Immunoglobulin" evidence="4">
    <location>
        <begin position="127"/>
        <end position="213"/>
    </location>
</feature>
<accession>A0A3B4YSC7</accession>
<dbReference type="InterPro" id="IPR003599">
    <property type="entry name" value="Ig_sub"/>
</dbReference>
<feature type="domain" description="Immunoglobulin" evidence="4">
    <location>
        <begin position="19"/>
        <end position="117"/>
    </location>
</feature>
<name>A0A3B4YSC7_SERLL</name>
<dbReference type="InterPro" id="IPR036179">
    <property type="entry name" value="Ig-like_dom_sf"/>
</dbReference>
<dbReference type="GO" id="GO:0005886">
    <property type="term" value="C:plasma membrane"/>
    <property type="evidence" value="ECO:0007669"/>
    <property type="project" value="TreeGrafter"/>
</dbReference>
<dbReference type="PANTHER" id="PTHR11860:SF118">
    <property type="entry name" value="CMRF35-LIKE MOLECULE 3-RELATED"/>
    <property type="match status" value="1"/>
</dbReference>
<dbReference type="Ensembl" id="ENSSLDT00000034302.1">
    <property type="protein sequence ID" value="ENSSLDP00000033375.1"/>
    <property type="gene ID" value="ENSSLDG00000025541.1"/>
</dbReference>
<keyword evidence="6" id="KW-1185">Reference proteome</keyword>
<dbReference type="GeneTree" id="ENSGT00950000182977"/>
<dbReference type="PANTHER" id="PTHR11860">
    <property type="entry name" value="POLYMERIC-IMMUNOGLOBULIN RECEPTOR"/>
    <property type="match status" value="1"/>
</dbReference>